<dbReference type="AlphaFoldDB" id="A0A916EE21"/>
<protein>
    <submittedName>
        <fullName evidence="1">Uncharacterized protein</fullName>
    </submittedName>
</protein>
<name>A0A916EE21_9GLOM</name>
<reference evidence="1" key="1">
    <citation type="submission" date="2020-05" db="EMBL/GenBank/DDBJ databases">
        <authorList>
            <person name="Rincon C."/>
            <person name="Sanders R I."/>
            <person name="Robbins C."/>
            <person name="Chaturvedi A."/>
        </authorList>
    </citation>
    <scope>NUCLEOTIDE SEQUENCE</scope>
    <source>
        <strain evidence="1">CHB12</strain>
    </source>
</reference>
<evidence type="ECO:0000313" key="2">
    <source>
        <dbReference type="Proteomes" id="UP000684084"/>
    </source>
</evidence>
<proteinExistence type="predicted"/>
<dbReference type="EMBL" id="CAGKOT010000042">
    <property type="protein sequence ID" value="CAB5380435.1"/>
    <property type="molecule type" value="Genomic_DNA"/>
</dbReference>
<dbReference type="OrthoDB" id="10269246at2759"/>
<gene>
    <name evidence="1" type="ORF">CHRIB12_LOCUS17100</name>
</gene>
<accession>A0A916EE21</accession>
<dbReference type="Proteomes" id="UP000684084">
    <property type="component" value="Unassembled WGS sequence"/>
</dbReference>
<sequence length="112" mass="12963">MQNLKYNALDSGKGLLEAEATWIIRVIRITVLYMDNMDTKYPGWPILGASANDTRKKDISDDDRIATLWSLDFGNGLLETGATWIIRVIRITVLYMDDMDTEYPFNFFFNRT</sequence>
<organism evidence="1 2">
    <name type="scientific">Rhizophagus irregularis</name>
    <dbReference type="NCBI Taxonomy" id="588596"/>
    <lineage>
        <taxon>Eukaryota</taxon>
        <taxon>Fungi</taxon>
        <taxon>Fungi incertae sedis</taxon>
        <taxon>Mucoromycota</taxon>
        <taxon>Glomeromycotina</taxon>
        <taxon>Glomeromycetes</taxon>
        <taxon>Glomerales</taxon>
        <taxon>Glomeraceae</taxon>
        <taxon>Rhizophagus</taxon>
    </lineage>
</organism>
<evidence type="ECO:0000313" key="1">
    <source>
        <dbReference type="EMBL" id="CAB5380435.1"/>
    </source>
</evidence>
<comment type="caution">
    <text evidence="1">The sequence shown here is derived from an EMBL/GenBank/DDBJ whole genome shotgun (WGS) entry which is preliminary data.</text>
</comment>